<protein>
    <submittedName>
        <fullName evidence="8">Macrolide efflux protein</fullName>
    </submittedName>
</protein>
<dbReference type="InterPro" id="IPR010290">
    <property type="entry name" value="TM_effector"/>
</dbReference>
<evidence type="ECO:0000256" key="5">
    <source>
        <dbReference type="ARBA" id="ARBA00022989"/>
    </source>
</evidence>
<dbReference type="Proteomes" id="UP000018896">
    <property type="component" value="Unassembled WGS sequence"/>
</dbReference>
<evidence type="ECO:0000256" key="3">
    <source>
        <dbReference type="ARBA" id="ARBA00022475"/>
    </source>
</evidence>
<feature type="transmembrane region" description="Helical" evidence="7">
    <location>
        <begin position="261"/>
        <end position="279"/>
    </location>
</feature>
<dbReference type="AlphaFoldDB" id="W4QPM8"/>
<evidence type="ECO:0000256" key="1">
    <source>
        <dbReference type="ARBA" id="ARBA00004651"/>
    </source>
</evidence>
<name>W4QPM8_HALA3</name>
<evidence type="ECO:0000256" key="7">
    <source>
        <dbReference type="SAM" id="Phobius"/>
    </source>
</evidence>
<comment type="caution">
    <text evidence="8">The sequence shown here is derived from an EMBL/GenBank/DDBJ whole genome shotgun (WGS) entry which is preliminary data.</text>
</comment>
<feature type="transmembrane region" description="Helical" evidence="7">
    <location>
        <begin position="380"/>
        <end position="400"/>
    </location>
</feature>
<reference evidence="8 9" key="1">
    <citation type="journal article" date="2014" name="Genome Announc.">
        <title>Draft Genome Sequences of Three Alkaliphilic Bacillus Strains, Bacillus wakoensis JCM 9140T, Bacillus akibai JCM 9157T, and Bacillus hemicellulosilyticus JCM 9152T.</title>
        <authorList>
            <person name="Yuki M."/>
            <person name="Oshima K."/>
            <person name="Suda W."/>
            <person name="Oshida Y."/>
            <person name="Kitamura K."/>
            <person name="Iida T."/>
            <person name="Hattori M."/>
            <person name="Ohkuma M."/>
        </authorList>
    </citation>
    <scope>NUCLEOTIDE SEQUENCE [LARGE SCALE GENOMIC DNA]</scope>
    <source>
        <strain evidence="8 9">JCM 9157</strain>
    </source>
</reference>
<dbReference type="PANTHER" id="PTHR23513:SF19">
    <property type="entry name" value="MAJOR FACILITATOR SUPERFAMILY (MFS) PROFILE DOMAIN-CONTAINING PROTEIN"/>
    <property type="match status" value="1"/>
</dbReference>
<dbReference type="eggNOG" id="COG2211">
    <property type="taxonomic scope" value="Bacteria"/>
</dbReference>
<feature type="transmembrane region" description="Helical" evidence="7">
    <location>
        <begin position="40"/>
        <end position="65"/>
    </location>
</feature>
<feature type="transmembrane region" description="Helical" evidence="7">
    <location>
        <begin position="291"/>
        <end position="310"/>
    </location>
</feature>
<evidence type="ECO:0000256" key="2">
    <source>
        <dbReference type="ARBA" id="ARBA00022448"/>
    </source>
</evidence>
<evidence type="ECO:0000256" key="6">
    <source>
        <dbReference type="ARBA" id="ARBA00023136"/>
    </source>
</evidence>
<dbReference type="SUPFAM" id="SSF103473">
    <property type="entry name" value="MFS general substrate transporter"/>
    <property type="match status" value="1"/>
</dbReference>
<evidence type="ECO:0000256" key="4">
    <source>
        <dbReference type="ARBA" id="ARBA00022692"/>
    </source>
</evidence>
<gene>
    <name evidence="8" type="ORF">JCM9157_295</name>
</gene>
<dbReference type="Gene3D" id="1.20.1250.20">
    <property type="entry name" value="MFS general substrate transporter like domains"/>
    <property type="match status" value="1"/>
</dbReference>
<keyword evidence="4 7" id="KW-0812">Transmembrane</keyword>
<feature type="transmembrane region" description="Helical" evidence="7">
    <location>
        <begin position="357"/>
        <end position="374"/>
    </location>
</feature>
<sequence length="415" mass="47002">MNNKNVSFRFLWIGQTFANLGDVLYIVGLITLIYQLTGSAMYMSMVPFFITMSQFLSGVFAPLIIDRIRLRGILAFSQSGKTCLLFILGWSLFSSFSYQNITVVFLLVFMISFLDGWSTPVRNTMVPLLVQQVDLVKANSFLSILDQTIRLGAWSVGGVLVVWLGNYQVIYITVFLYFVSSIMMFMIKEIHLNNHFKETNQTSLPKTNWVKIKEGWVFIWKTPAVRTINIMGVMESLASAVWVAAIIYIYVEEVLKAGEEWWGYINACFFLGLIIGGFISLRYNRLVTEHLSHVIVVGTLIASVFTFVFAVNSIPWLILILSILIGFGEQLGGIAQQTTVQKSTPHKELPKVYSAQYALQLVTYAISVLLLGYLTELWGVKMSFLLASFLLFTSFMFSFLNRKHLNAVVKKQVST</sequence>
<accession>W4QPM8</accession>
<comment type="subcellular location">
    <subcellularLocation>
        <location evidence="1">Cell membrane</location>
        <topology evidence="1">Multi-pass membrane protein</topology>
    </subcellularLocation>
</comment>
<keyword evidence="5 7" id="KW-1133">Transmembrane helix</keyword>
<dbReference type="InterPro" id="IPR036259">
    <property type="entry name" value="MFS_trans_sf"/>
</dbReference>
<keyword evidence="3" id="KW-1003">Cell membrane</keyword>
<organism evidence="8 9">
    <name type="scientific">Halalkalibacter akibai (strain ATCC 43226 / DSM 21942 / CIP 109018 / JCM 9157 / 1139)</name>
    <name type="common">Bacillus akibai</name>
    <dbReference type="NCBI Taxonomy" id="1236973"/>
    <lineage>
        <taxon>Bacteria</taxon>
        <taxon>Bacillati</taxon>
        <taxon>Bacillota</taxon>
        <taxon>Bacilli</taxon>
        <taxon>Bacillales</taxon>
        <taxon>Bacillaceae</taxon>
        <taxon>Halalkalibacter</taxon>
    </lineage>
</organism>
<feature type="transmembrane region" description="Helical" evidence="7">
    <location>
        <begin position="12"/>
        <end position="34"/>
    </location>
</feature>
<feature type="transmembrane region" description="Helical" evidence="7">
    <location>
        <begin position="228"/>
        <end position="249"/>
    </location>
</feature>
<keyword evidence="6 7" id="KW-0472">Membrane</keyword>
<evidence type="ECO:0000313" key="8">
    <source>
        <dbReference type="EMBL" id="GAE33299.1"/>
    </source>
</evidence>
<dbReference type="Pfam" id="PF05977">
    <property type="entry name" value="MFS_3"/>
    <property type="match status" value="1"/>
</dbReference>
<dbReference type="CDD" id="cd06173">
    <property type="entry name" value="MFS_MefA_like"/>
    <property type="match status" value="1"/>
</dbReference>
<dbReference type="PANTHER" id="PTHR23513">
    <property type="entry name" value="INTEGRAL MEMBRANE EFFLUX PROTEIN-RELATED"/>
    <property type="match status" value="1"/>
</dbReference>
<keyword evidence="2" id="KW-0813">Transport</keyword>
<feature type="transmembrane region" description="Helical" evidence="7">
    <location>
        <begin position="316"/>
        <end position="336"/>
    </location>
</feature>
<keyword evidence="9" id="KW-1185">Reference proteome</keyword>
<dbReference type="EMBL" id="BAUV01000002">
    <property type="protein sequence ID" value="GAE33299.1"/>
    <property type="molecule type" value="Genomic_DNA"/>
</dbReference>
<dbReference type="GO" id="GO:0005886">
    <property type="term" value="C:plasma membrane"/>
    <property type="evidence" value="ECO:0007669"/>
    <property type="project" value="UniProtKB-SubCell"/>
</dbReference>
<dbReference type="OrthoDB" id="2351575at2"/>
<evidence type="ECO:0000313" key="9">
    <source>
        <dbReference type="Proteomes" id="UP000018896"/>
    </source>
</evidence>
<dbReference type="RefSeq" id="WP_035661317.1">
    <property type="nucleotide sequence ID" value="NZ_BAUV01000002.1"/>
</dbReference>
<dbReference type="STRING" id="1236973.JCM9157_295"/>
<proteinExistence type="predicted"/>